<evidence type="ECO:0000256" key="2">
    <source>
        <dbReference type="SAM" id="Phobius"/>
    </source>
</evidence>
<keyword evidence="2" id="KW-0472">Membrane</keyword>
<feature type="transmembrane region" description="Helical" evidence="2">
    <location>
        <begin position="497"/>
        <end position="516"/>
    </location>
</feature>
<evidence type="ECO:0000313" key="3">
    <source>
        <dbReference type="EMBL" id="KAL2061119.1"/>
    </source>
</evidence>
<feature type="transmembrane region" description="Helical" evidence="2">
    <location>
        <begin position="157"/>
        <end position="177"/>
    </location>
</feature>
<comment type="caution">
    <text evidence="3">The sequence shown here is derived from an EMBL/GenBank/DDBJ whole genome shotgun (WGS) entry which is preliminary data.</text>
</comment>
<dbReference type="EMBL" id="JAZHXI010000019">
    <property type="protein sequence ID" value="KAL2061119.1"/>
    <property type="molecule type" value="Genomic_DNA"/>
</dbReference>
<reference evidence="3 4" key="1">
    <citation type="journal article" date="2024" name="Commun. Biol.">
        <title>Comparative genomic analysis of thermophilic fungi reveals convergent evolutionary adaptations and gene losses.</title>
        <authorList>
            <person name="Steindorff A.S."/>
            <person name="Aguilar-Pontes M.V."/>
            <person name="Robinson A.J."/>
            <person name="Andreopoulos B."/>
            <person name="LaButti K."/>
            <person name="Kuo A."/>
            <person name="Mondo S."/>
            <person name="Riley R."/>
            <person name="Otillar R."/>
            <person name="Haridas S."/>
            <person name="Lipzen A."/>
            <person name="Grimwood J."/>
            <person name="Schmutz J."/>
            <person name="Clum A."/>
            <person name="Reid I.D."/>
            <person name="Moisan M.C."/>
            <person name="Butler G."/>
            <person name="Nguyen T.T.M."/>
            <person name="Dewar K."/>
            <person name="Conant G."/>
            <person name="Drula E."/>
            <person name="Henrissat B."/>
            <person name="Hansel C."/>
            <person name="Singer S."/>
            <person name="Hutchinson M.I."/>
            <person name="de Vries R.P."/>
            <person name="Natvig D.O."/>
            <person name="Powell A.J."/>
            <person name="Tsang A."/>
            <person name="Grigoriev I.V."/>
        </authorList>
    </citation>
    <scope>NUCLEOTIDE SEQUENCE [LARGE SCALE GENOMIC DNA]</scope>
    <source>
        <strain evidence="3 4">CBS 494.80</strain>
    </source>
</reference>
<organism evidence="3 4">
    <name type="scientific">Oculimacula yallundae</name>
    <dbReference type="NCBI Taxonomy" id="86028"/>
    <lineage>
        <taxon>Eukaryota</taxon>
        <taxon>Fungi</taxon>
        <taxon>Dikarya</taxon>
        <taxon>Ascomycota</taxon>
        <taxon>Pezizomycotina</taxon>
        <taxon>Leotiomycetes</taxon>
        <taxon>Helotiales</taxon>
        <taxon>Ploettnerulaceae</taxon>
        <taxon>Oculimacula</taxon>
    </lineage>
</organism>
<accession>A0ABR4BU18</accession>
<feature type="transmembrane region" description="Helical" evidence="2">
    <location>
        <begin position="222"/>
        <end position="246"/>
    </location>
</feature>
<feature type="transmembrane region" description="Helical" evidence="2">
    <location>
        <begin position="536"/>
        <end position="559"/>
    </location>
</feature>
<dbReference type="Proteomes" id="UP001595075">
    <property type="component" value="Unassembled WGS sequence"/>
</dbReference>
<feature type="region of interest" description="Disordered" evidence="1">
    <location>
        <begin position="1"/>
        <end position="69"/>
    </location>
</feature>
<keyword evidence="2" id="KW-0812">Transmembrane</keyword>
<evidence type="ECO:0000313" key="4">
    <source>
        <dbReference type="Proteomes" id="UP001595075"/>
    </source>
</evidence>
<evidence type="ECO:0000256" key="1">
    <source>
        <dbReference type="SAM" id="MobiDB-lite"/>
    </source>
</evidence>
<gene>
    <name evidence="3" type="ORF">VTL71DRAFT_7392</name>
</gene>
<protein>
    <submittedName>
        <fullName evidence="3">Uncharacterized protein</fullName>
    </submittedName>
</protein>
<keyword evidence="2" id="KW-1133">Transmembrane helix</keyword>
<feature type="transmembrane region" description="Helical" evidence="2">
    <location>
        <begin position="125"/>
        <end position="145"/>
    </location>
</feature>
<proteinExistence type="predicted"/>
<sequence length="623" mass="69231">MSNSFGPRYAPVAGFSPLDDERTMYRSPASYARPFPPYDPNQDHGDLGDAGIEMGSRRPEPARHGQSNDTMYSTFSSNNGSQPEMHSFLIDPMNKIDTFYTANTFVPYKDHSGKQLRHILLGSSVRWLITAGLCGGYVFTTRMWQKEGVQSEARKKVYNALTTGISIALGLNIASAFRDMALNMRWPILSGRKRNLVELDLILNADSLTKLVKLMYVARRPLVIFGCIFWLLVNLLAQAGIAMLSLTYSFDVDTSQVQMISGQKVAVPDMRTFYNQGSLSSHTSIHDEEYAAHMFGALTWTYGVNQEVLNLPVAGKIYNTTADMIYCDVSTKSVQHTFSDSPTNDPFLGAFSVYTSRTLNASYSCEAFRVLKNGNGTKTVPVVETLGNMTVTETVPNSMTYLTRDDHICEDNYRCSTVEAFEASDTDPWYYVCNITMGITQNDPKNVSFVSDRMARIATASIAQVGYTDYMGVSAQIYPRDSPWGAGSKGNVDDMGMIMSIFAMGTIVGATMYNPYTSYHGTAPKQGVYLHVGHPYFFYLIIGLICGCHFLFIIVVAVLTNRVMVGPDGHLSMSLLLRPIADALNGVSEGVENKAFRDAKRNTTVMYEKGRDGKRWQLNMIDR</sequence>
<name>A0ABR4BU18_9HELO</name>
<keyword evidence="4" id="KW-1185">Reference proteome</keyword>